<dbReference type="Pfam" id="PF00567">
    <property type="entry name" value="TUDOR"/>
    <property type="match status" value="1"/>
</dbReference>
<evidence type="ECO:0000256" key="2">
    <source>
        <dbReference type="ARBA" id="ARBA00023242"/>
    </source>
</evidence>
<feature type="domain" description="Tudor" evidence="4">
    <location>
        <begin position="66"/>
        <end position="124"/>
    </location>
</feature>
<feature type="compositionally biased region" description="Basic and acidic residues" evidence="3">
    <location>
        <begin position="227"/>
        <end position="238"/>
    </location>
</feature>
<evidence type="ECO:0000313" key="6">
    <source>
        <dbReference type="Proteomes" id="UP001515480"/>
    </source>
</evidence>
<dbReference type="Proteomes" id="UP001515480">
    <property type="component" value="Unassembled WGS sequence"/>
</dbReference>
<keyword evidence="2" id="KW-0539">Nucleus</keyword>
<gene>
    <name evidence="5" type="ORF">AB1Y20_000828</name>
</gene>
<proteinExistence type="predicted"/>
<dbReference type="AlphaFoldDB" id="A0AB34KB73"/>
<accession>A0AB34KB73</accession>
<protein>
    <recommendedName>
        <fullName evidence="4">Tudor domain-containing protein</fullName>
    </recommendedName>
</protein>
<evidence type="ECO:0000256" key="1">
    <source>
        <dbReference type="ARBA" id="ARBA00004123"/>
    </source>
</evidence>
<dbReference type="PROSITE" id="PS50304">
    <property type="entry name" value="TUDOR"/>
    <property type="match status" value="1"/>
</dbReference>
<dbReference type="SUPFAM" id="SSF63748">
    <property type="entry name" value="Tudor/PWWP/MBT"/>
    <property type="match status" value="2"/>
</dbReference>
<evidence type="ECO:0000259" key="4">
    <source>
        <dbReference type="PROSITE" id="PS50304"/>
    </source>
</evidence>
<comment type="subcellular location">
    <subcellularLocation>
        <location evidence="1">Nucleus</location>
    </subcellularLocation>
</comment>
<reference evidence="5 6" key="1">
    <citation type="journal article" date="2024" name="Science">
        <title>Giant polyketide synthase enzymes in the biosynthesis of giant marine polyether toxins.</title>
        <authorList>
            <person name="Fallon T.R."/>
            <person name="Shende V.V."/>
            <person name="Wierzbicki I.H."/>
            <person name="Pendleton A.L."/>
            <person name="Watervoot N.F."/>
            <person name="Auber R.P."/>
            <person name="Gonzalez D.J."/>
            <person name="Wisecaver J.H."/>
            <person name="Moore B.S."/>
        </authorList>
    </citation>
    <scope>NUCLEOTIDE SEQUENCE [LARGE SCALE GENOMIC DNA]</scope>
    <source>
        <strain evidence="5 6">12B1</strain>
    </source>
</reference>
<dbReference type="Gene3D" id="2.30.30.140">
    <property type="match status" value="2"/>
</dbReference>
<evidence type="ECO:0000256" key="3">
    <source>
        <dbReference type="SAM" id="MobiDB-lite"/>
    </source>
</evidence>
<comment type="caution">
    <text evidence="5">The sequence shown here is derived from an EMBL/GenBank/DDBJ whole genome shotgun (WGS) entry which is preliminary data.</text>
</comment>
<organism evidence="5 6">
    <name type="scientific">Prymnesium parvum</name>
    <name type="common">Toxic golden alga</name>
    <dbReference type="NCBI Taxonomy" id="97485"/>
    <lineage>
        <taxon>Eukaryota</taxon>
        <taxon>Haptista</taxon>
        <taxon>Haptophyta</taxon>
        <taxon>Prymnesiophyceae</taxon>
        <taxon>Prymnesiales</taxon>
        <taxon>Prymnesiaceae</taxon>
        <taxon>Prymnesium</taxon>
    </lineage>
</organism>
<feature type="region of interest" description="Disordered" evidence="3">
    <location>
        <begin position="222"/>
        <end position="268"/>
    </location>
</feature>
<name>A0AB34KB73_PRYPA</name>
<evidence type="ECO:0000313" key="5">
    <source>
        <dbReference type="EMBL" id="KAL1529900.1"/>
    </source>
</evidence>
<dbReference type="PANTHER" id="PTHR46297">
    <property type="entry name" value="ZINC FINGER CCCH-TYPE WITH G PATCH DOMAIN-CONTAINING PROTEIN"/>
    <property type="match status" value="1"/>
</dbReference>
<keyword evidence="6" id="KW-1185">Reference proteome</keyword>
<dbReference type="GO" id="GO:0005634">
    <property type="term" value="C:nucleus"/>
    <property type="evidence" value="ECO:0007669"/>
    <property type="project" value="UniProtKB-SubCell"/>
</dbReference>
<dbReference type="SMART" id="SM00333">
    <property type="entry name" value="TUDOR"/>
    <property type="match status" value="2"/>
</dbReference>
<feature type="compositionally biased region" description="Basic and acidic residues" evidence="3">
    <location>
        <begin position="256"/>
        <end position="268"/>
    </location>
</feature>
<sequence length="288" mass="33352">MSDDPSVKLQTYRQQLAQVEAAIEADPTNREWTKLKADLLEVIHLTSELAQVKASVPTVRDEELRTYSVGEKCQAIYEQDGQWYNAKIVALSEDGYFVTFLSYGNTAQVEFNEVRPYQRPDTTNWVRGTECTAIHAADSRWYDAVIIEAKAATVIVVFKGETEPVEVDIDFVRIKLTSVERKRKEELVVEAKPTSIPKALEIRPDDSQEAIEKKKRKLNMFKRQEKKQKEEQHSDTRRASWNNFAKKNKTIKSAKNWHDPHWDPTRDHGELAARVQMEKYTTYMSREA</sequence>
<dbReference type="InterPro" id="IPR002999">
    <property type="entry name" value="Tudor"/>
</dbReference>
<dbReference type="EMBL" id="JBGBPQ010000001">
    <property type="protein sequence ID" value="KAL1529900.1"/>
    <property type="molecule type" value="Genomic_DNA"/>
</dbReference>